<evidence type="ECO:0000256" key="3">
    <source>
        <dbReference type="ARBA" id="ARBA00022679"/>
    </source>
</evidence>
<keyword evidence="10" id="KW-1133">Transmembrane helix</keyword>
<dbReference type="EMBL" id="CACRUV010000011">
    <property type="protein sequence ID" value="VYT85010.1"/>
    <property type="molecule type" value="Genomic_DNA"/>
</dbReference>
<keyword evidence="5" id="KW-0805">Transcription regulation</keyword>
<evidence type="ECO:0000256" key="4">
    <source>
        <dbReference type="ARBA" id="ARBA00022695"/>
    </source>
</evidence>
<keyword evidence="8" id="KW-0804">Transcription</keyword>
<dbReference type="GO" id="GO:0001216">
    <property type="term" value="F:DNA-binding transcription activator activity"/>
    <property type="evidence" value="ECO:0007669"/>
    <property type="project" value="InterPro"/>
</dbReference>
<dbReference type="PANTHER" id="PTHR32248:SF4">
    <property type="entry name" value="RNA POLYMERASE SIGMA-54 FACTOR"/>
    <property type="match status" value="1"/>
</dbReference>
<dbReference type="InterPro" id="IPR000394">
    <property type="entry name" value="RNA_pol_sigma_54"/>
</dbReference>
<dbReference type="PROSITE" id="PS50044">
    <property type="entry name" value="SIGMA54_3"/>
    <property type="match status" value="1"/>
</dbReference>
<evidence type="ECO:0000259" key="11">
    <source>
        <dbReference type="Pfam" id="PF04552"/>
    </source>
</evidence>
<dbReference type="PANTHER" id="PTHR32248">
    <property type="entry name" value="RNA POLYMERASE SIGMA-54 FACTOR"/>
    <property type="match status" value="1"/>
</dbReference>
<dbReference type="InterPro" id="IPR038709">
    <property type="entry name" value="RpoN_core-bd_sf"/>
</dbReference>
<dbReference type="Gene3D" id="1.10.10.60">
    <property type="entry name" value="Homeodomain-like"/>
    <property type="match status" value="1"/>
</dbReference>
<dbReference type="GO" id="GO:0000428">
    <property type="term" value="C:DNA-directed RNA polymerase complex"/>
    <property type="evidence" value="ECO:0007669"/>
    <property type="project" value="UniProtKB-KW"/>
</dbReference>
<keyword evidence="7" id="KW-0238">DNA-binding</keyword>
<keyword evidence="10" id="KW-0812">Transmembrane</keyword>
<evidence type="ECO:0000256" key="1">
    <source>
        <dbReference type="ARBA" id="ARBA00008798"/>
    </source>
</evidence>
<evidence type="ECO:0000256" key="10">
    <source>
        <dbReference type="SAM" id="Phobius"/>
    </source>
</evidence>
<keyword evidence="6" id="KW-0731">Sigma factor</keyword>
<dbReference type="Gene3D" id="1.10.10.1330">
    <property type="entry name" value="RNA polymerase sigma-54 factor, core-binding domain"/>
    <property type="match status" value="1"/>
</dbReference>
<keyword evidence="4" id="KW-0548">Nucleotidyltransferase</keyword>
<dbReference type="GO" id="GO:0006352">
    <property type="term" value="P:DNA-templated transcription initiation"/>
    <property type="evidence" value="ECO:0007669"/>
    <property type="project" value="InterPro"/>
</dbReference>
<dbReference type="Pfam" id="PF00309">
    <property type="entry name" value="Sigma54_AID"/>
    <property type="match status" value="1"/>
</dbReference>
<protein>
    <submittedName>
        <fullName evidence="13">RNA polymerase sigma-54 factor</fullName>
    </submittedName>
</protein>
<dbReference type="GO" id="GO:0003677">
    <property type="term" value="F:DNA binding"/>
    <property type="evidence" value="ECO:0007669"/>
    <property type="project" value="UniProtKB-KW"/>
</dbReference>
<dbReference type="PIRSF" id="PIRSF000774">
    <property type="entry name" value="RpoN"/>
    <property type="match status" value="1"/>
</dbReference>
<keyword evidence="10" id="KW-0472">Membrane</keyword>
<dbReference type="PRINTS" id="PR00045">
    <property type="entry name" value="SIGMA54FCT"/>
</dbReference>
<keyword evidence="3" id="KW-0808">Transferase</keyword>
<dbReference type="InterPro" id="IPR007634">
    <property type="entry name" value="RNA_pol_sigma_54_DNA-bd"/>
</dbReference>
<evidence type="ECO:0000256" key="7">
    <source>
        <dbReference type="ARBA" id="ARBA00023125"/>
    </source>
</evidence>
<feature type="transmembrane region" description="Helical" evidence="10">
    <location>
        <begin position="12"/>
        <end position="33"/>
    </location>
</feature>
<dbReference type="Pfam" id="PF04963">
    <property type="entry name" value="Sigma54_CBD"/>
    <property type="match status" value="1"/>
</dbReference>
<evidence type="ECO:0000256" key="5">
    <source>
        <dbReference type="ARBA" id="ARBA00023015"/>
    </source>
</evidence>
<dbReference type="AlphaFoldDB" id="A0A6N3A5D5"/>
<evidence type="ECO:0000256" key="9">
    <source>
        <dbReference type="SAM" id="MobiDB-lite"/>
    </source>
</evidence>
<reference evidence="13" key="1">
    <citation type="submission" date="2019-11" db="EMBL/GenBank/DDBJ databases">
        <authorList>
            <person name="Feng L."/>
        </authorList>
    </citation>
    <scope>NUCLEOTIDE SEQUENCE</scope>
    <source>
        <strain evidence="13">PmerdaeLFYP103</strain>
    </source>
</reference>
<dbReference type="GO" id="GO:0016779">
    <property type="term" value="F:nucleotidyltransferase activity"/>
    <property type="evidence" value="ECO:0007669"/>
    <property type="project" value="UniProtKB-KW"/>
</dbReference>
<sequence>MNVEIIPCKKLYLHVLTLDGLVIVLSLLNLIMLKQQLQQKLQQKLSPQQIQLIRLLELPAIELEERIKHELEDNPALEEGKEIADDFDRTDEGGEELAANEMEGESETDTDLSLGDYMSEDDIPDYKLRELNERAEKKEDVPFSVSESLNEYLLQQLGLRDLPEKQVKIAEYIIGNIDDDGYLRRDLSAIADDLVFQAGQDVTEKEIETVLAIIQDFDPAGVGARNLQECLLLQLARREKTSETRLATLMLTDFFEEFTRKHYDKIIKGLDIDETALKRAIREITTLDPKPCASWGGSMETALSQIIPDFVVEAVNGELILSMNNRGIPDMRINREYAEMFQDYAGNKANQTTQMKEAVQFVKQKLDSAQWFIDAIKQRQETLQRTMETIILLQRDFFLTGDEATLRPMILKDVAERAGYDISTISRVSNSKYVQTNFGIYPLKYFFSESMQTDSGEEISTREVKKIMKEHIDGEDKRKPLTDEELASILKEKGYIIARRTVAKYREQLGIPVARLRKEI</sequence>
<evidence type="ECO:0000259" key="12">
    <source>
        <dbReference type="Pfam" id="PF04963"/>
    </source>
</evidence>
<dbReference type="Pfam" id="PF04552">
    <property type="entry name" value="Sigma54_DBD"/>
    <property type="match status" value="1"/>
</dbReference>
<evidence type="ECO:0000256" key="6">
    <source>
        <dbReference type="ARBA" id="ARBA00023082"/>
    </source>
</evidence>
<keyword evidence="2" id="KW-0240">DNA-directed RNA polymerase</keyword>
<dbReference type="GO" id="GO:0016987">
    <property type="term" value="F:sigma factor activity"/>
    <property type="evidence" value="ECO:0007669"/>
    <property type="project" value="UniProtKB-KW"/>
</dbReference>
<dbReference type="InterPro" id="IPR007046">
    <property type="entry name" value="RNA_pol_sigma_54_core-bd"/>
</dbReference>
<accession>A0A6N3A5D5</accession>
<feature type="region of interest" description="Disordered" evidence="9">
    <location>
        <begin position="97"/>
        <end position="117"/>
    </location>
</feature>
<comment type="similarity">
    <text evidence="1">Belongs to the sigma-54 factor family.</text>
</comment>
<feature type="domain" description="RNA polymerase sigma factor 54 core-binding" evidence="12">
    <location>
        <begin position="146"/>
        <end position="337"/>
    </location>
</feature>
<evidence type="ECO:0000256" key="2">
    <source>
        <dbReference type="ARBA" id="ARBA00022478"/>
    </source>
</evidence>
<proteinExistence type="inferred from homology"/>
<dbReference type="PROSITE" id="PS00718">
    <property type="entry name" value="SIGMA54_2"/>
    <property type="match status" value="1"/>
</dbReference>
<gene>
    <name evidence="13" type="primary">rpoN</name>
    <name evidence="13" type="ORF">PMLFYP103_00733</name>
</gene>
<organism evidence="13">
    <name type="scientific">Parabacteroides merdae</name>
    <dbReference type="NCBI Taxonomy" id="46503"/>
    <lineage>
        <taxon>Bacteria</taxon>
        <taxon>Pseudomonadati</taxon>
        <taxon>Bacteroidota</taxon>
        <taxon>Bacteroidia</taxon>
        <taxon>Bacteroidales</taxon>
        <taxon>Tannerellaceae</taxon>
        <taxon>Parabacteroides</taxon>
    </lineage>
</organism>
<evidence type="ECO:0000256" key="8">
    <source>
        <dbReference type="ARBA" id="ARBA00023163"/>
    </source>
</evidence>
<feature type="domain" description="RNA polymerase sigma factor 54 DNA-binding" evidence="11">
    <location>
        <begin position="360"/>
        <end position="518"/>
    </location>
</feature>
<name>A0A6N3A5D5_9BACT</name>
<dbReference type="NCBIfam" id="TIGR02395">
    <property type="entry name" value="rpoN_sigma"/>
    <property type="match status" value="1"/>
</dbReference>
<evidence type="ECO:0000313" key="13">
    <source>
        <dbReference type="EMBL" id="VYT85010.1"/>
    </source>
</evidence>